<dbReference type="Proteomes" id="UP000189733">
    <property type="component" value="Unassembled WGS sequence"/>
</dbReference>
<proteinExistence type="predicted"/>
<dbReference type="RefSeq" id="WP_078686004.1">
    <property type="nucleotide sequence ID" value="NZ_FUYA01000011.1"/>
</dbReference>
<name>A0A1T4WWF6_9BACT</name>
<accession>A0A1T4WWF6</accession>
<evidence type="ECO:0008006" key="3">
    <source>
        <dbReference type="Google" id="ProtNLM"/>
    </source>
</evidence>
<dbReference type="PROSITE" id="PS51257">
    <property type="entry name" value="PROKAR_LIPOPROTEIN"/>
    <property type="match status" value="1"/>
</dbReference>
<organism evidence="1 2">
    <name type="scientific">Desulfobaculum bizertense DSM 18034</name>
    <dbReference type="NCBI Taxonomy" id="1121442"/>
    <lineage>
        <taxon>Bacteria</taxon>
        <taxon>Pseudomonadati</taxon>
        <taxon>Thermodesulfobacteriota</taxon>
        <taxon>Desulfovibrionia</taxon>
        <taxon>Desulfovibrionales</taxon>
        <taxon>Desulfovibrionaceae</taxon>
        <taxon>Desulfobaculum</taxon>
    </lineage>
</organism>
<reference evidence="1 2" key="1">
    <citation type="submission" date="2017-02" db="EMBL/GenBank/DDBJ databases">
        <authorList>
            <person name="Peterson S.W."/>
        </authorList>
    </citation>
    <scope>NUCLEOTIDE SEQUENCE [LARGE SCALE GENOMIC DNA]</scope>
    <source>
        <strain evidence="1 2">DSM 18034</strain>
    </source>
</reference>
<dbReference type="AlphaFoldDB" id="A0A1T4WWF6"/>
<gene>
    <name evidence="1" type="ORF">SAMN02745702_02743</name>
</gene>
<evidence type="ECO:0000313" key="2">
    <source>
        <dbReference type="Proteomes" id="UP000189733"/>
    </source>
</evidence>
<protein>
    <recommendedName>
        <fullName evidence="3">Cholesterol transport system auxiliary component</fullName>
    </recommendedName>
</protein>
<dbReference type="OrthoDB" id="9255650at2"/>
<dbReference type="EMBL" id="FUYA01000011">
    <property type="protein sequence ID" value="SKA81683.1"/>
    <property type="molecule type" value="Genomic_DNA"/>
</dbReference>
<dbReference type="STRING" id="1121442.SAMN02745702_02743"/>
<evidence type="ECO:0000313" key="1">
    <source>
        <dbReference type="EMBL" id="SKA81683.1"/>
    </source>
</evidence>
<keyword evidence="2" id="KW-1185">Reference proteome</keyword>
<sequence>MKKITLILVALTFFSLTGCSKIQVSPRLDSSLSYEAFSRMKCLKVKDASIALYLDPNLVNAKCTQSIKMGNFSFDLGKAIAVKFIKGMSYQFKTIYLVDKPAIPKHLNAQALMRVSLQDIDTKMDVHTGFSSVSAESYTRLAIRAEIKDLSEKRIVWVGTTQVSQSRNVNEMMLTYSEAGRGFAAGFNDAVDKAVGDLLYQMNKSQNLKKYFIKWEDKQHEK</sequence>